<keyword evidence="7" id="KW-1185">Reference proteome</keyword>
<accession>A0AAW2Z8I6</accession>
<dbReference type="GO" id="GO:0061630">
    <property type="term" value="F:ubiquitin protein ligase activity"/>
    <property type="evidence" value="ECO:0007669"/>
    <property type="project" value="TreeGrafter"/>
</dbReference>
<name>A0AAW2Z8I6_9EUKA</name>
<evidence type="ECO:0000313" key="7">
    <source>
        <dbReference type="Proteomes" id="UP001431209"/>
    </source>
</evidence>
<sequence length="233" mass="26875">MLDYGYDCSEEDHYFDTAEFLENTYTKHKIKKRRDKHTRMHVKSHAMKKMEKNASNVSNNAERAKQNIFNYFSSIGAYDHYKNRIDRLLNLHYFDDEIGEMLSSGNEFLIEEAKAIKAALMNPSEIAPCGLSYGMLQELQSRELTPEDYALLTELDKTIAPRTLSNTHFSSLPTREVTEECEESCAICLMEYEIGDTVTQIPKCGHYFHKECIEGWLSNCSTKCPVDNLPIDQ</sequence>
<evidence type="ECO:0000256" key="4">
    <source>
        <dbReference type="PROSITE-ProRule" id="PRU00175"/>
    </source>
</evidence>
<protein>
    <submittedName>
        <fullName evidence="6">RING-H2 finger protein</fullName>
    </submittedName>
</protein>
<dbReference type="InterPro" id="IPR051834">
    <property type="entry name" value="RING_finger_E3_ligase"/>
</dbReference>
<evidence type="ECO:0000313" key="6">
    <source>
        <dbReference type="EMBL" id="KAL0485273.1"/>
    </source>
</evidence>
<evidence type="ECO:0000256" key="3">
    <source>
        <dbReference type="ARBA" id="ARBA00022833"/>
    </source>
</evidence>
<keyword evidence="1" id="KW-0479">Metal-binding</keyword>
<dbReference type="Pfam" id="PF13639">
    <property type="entry name" value="zf-RING_2"/>
    <property type="match status" value="1"/>
</dbReference>
<proteinExistence type="predicted"/>
<dbReference type="PANTHER" id="PTHR45931">
    <property type="entry name" value="SI:CH211-59O9.10"/>
    <property type="match status" value="1"/>
</dbReference>
<dbReference type="InterPro" id="IPR001841">
    <property type="entry name" value="Znf_RING"/>
</dbReference>
<dbReference type="Proteomes" id="UP001431209">
    <property type="component" value="Unassembled WGS sequence"/>
</dbReference>
<feature type="domain" description="RING-type" evidence="5">
    <location>
        <begin position="185"/>
        <end position="228"/>
    </location>
</feature>
<dbReference type="InterPro" id="IPR013083">
    <property type="entry name" value="Znf_RING/FYVE/PHD"/>
</dbReference>
<evidence type="ECO:0000259" key="5">
    <source>
        <dbReference type="PROSITE" id="PS50089"/>
    </source>
</evidence>
<dbReference type="GO" id="GO:0005634">
    <property type="term" value="C:nucleus"/>
    <property type="evidence" value="ECO:0007669"/>
    <property type="project" value="TreeGrafter"/>
</dbReference>
<dbReference type="EMBL" id="JAOPGA020001124">
    <property type="protein sequence ID" value="KAL0485273.1"/>
    <property type="molecule type" value="Genomic_DNA"/>
</dbReference>
<dbReference type="AlphaFoldDB" id="A0AAW2Z8I6"/>
<evidence type="ECO:0000256" key="1">
    <source>
        <dbReference type="ARBA" id="ARBA00022723"/>
    </source>
</evidence>
<dbReference type="GO" id="GO:0008270">
    <property type="term" value="F:zinc ion binding"/>
    <property type="evidence" value="ECO:0007669"/>
    <property type="project" value="UniProtKB-KW"/>
</dbReference>
<dbReference type="PANTHER" id="PTHR45931:SF3">
    <property type="entry name" value="RING ZINC FINGER-CONTAINING PROTEIN"/>
    <property type="match status" value="1"/>
</dbReference>
<gene>
    <name evidence="6" type="ORF">AKO1_011677</name>
</gene>
<dbReference type="Gene3D" id="3.30.40.10">
    <property type="entry name" value="Zinc/RING finger domain, C3HC4 (zinc finger)"/>
    <property type="match status" value="1"/>
</dbReference>
<keyword evidence="2 4" id="KW-0863">Zinc-finger</keyword>
<comment type="caution">
    <text evidence="6">The sequence shown here is derived from an EMBL/GenBank/DDBJ whole genome shotgun (WGS) entry which is preliminary data.</text>
</comment>
<reference evidence="6 7" key="1">
    <citation type="submission" date="2024-03" db="EMBL/GenBank/DDBJ databases">
        <title>The Acrasis kona genome and developmental transcriptomes reveal deep origins of eukaryotic multicellular pathways.</title>
        <authorList>
            <person name="Sheikh S."/>
            <person name="Fu C.-J."/>
            <person name="Brown M.W."/>
            <person name="Baldauf S.L."/>
        </authorList>
    </citation>
    <scope>NUCLEOTIDE SEQUENCE [LARGE SCALE GENOMIC DNA]</scope>
    <source>
        <strain evidence="6 7">ATCC MYA-3509</strain>
    </source>
</reference>
<dbReference type="SMART" id="SM00184">
    <property type="entry name" value="RING"/>
    <property type="match status" value="1"/>
</dbReference>
<dbReference type="SUPFAM" id="SSF57850">
    <property type="entry name" value="RING/U-box"/>
    <property type="match status" value="1"/>
</dbReference>
<evidence type="ECO:0000256" key="2">
    <source>
        <dbReference type="ARBA" id="ARBA00022771"/>
    </source>
</evidence>
<dbReference type="PROSITE" id="PS50089">
    <property type="entry name" value="ZF_RING_2"/>
    <property type="match status" value="1"/>
</dbReference>
<dbReference type="GO" id="GO:0006511">
    <property type="term" value="P:ubiquitin-dependent protein catabolic process"/>
    <property type="evidence" value="ECO:0007669"/>
    <property type="project" value="TreeGrafter"/>
</dbReference>
<keyword evidence="3" id="KW-0862">Zinc</keyword>
<organism evidence="6 7">
    <name type="scientific">Acrasis kona</name>
    <dbReference type="NCBI Taxonomy" id="1008807"/>
    <lineage>
        <taxon>Eukaryota</taxon>
        <taxon>Discoba</taxon>
        <taxon>Heterolobosea</taxon>
        <taxon>Tetramitia</taxon>
        <taxon>Eutetramitia</taxon>
        <taxon>Acrasidae</taxon>
        <taxon>Acrasis</taxon>
    </lineage>
</organism>